<dbReference type="RefSeq" id="WP_379822593.1">
    <property type="nucleotide sequence ID" value="NZ_JBHUCZ010000022.1"/>
</dbReference>
<evidence type="ECO:0000256" key="4">
    <source>
        <dbReference type="ARBA" id="ARBA00022741"/>
    </source>
</evidence>
<dbReference type="InterPro" id="IPR050980">
    <property type="entry name" value="2C_sensor_his_kinase"/>
</dbReference>
<sequence length="237" mass="25906">ERRRTEKLIQLLNRVLRHNLRNDMNAVAGWAKAIQSADSEGVRDASERIERIASSLVDLGEHARELEQYIQRDREPTRLDPEELLREALEGPRQRYPGATFAVDIGSERAVCAGTELSGALTELLENAVKHNPSSAPTADVTVRDDGEWVEVVITDDGPGIGEMERRVVTSGSETALEHGSGLGLWLVNWTVTRYGGSFQISPRGDGDGTAAIVRVPAIAADQSVADVETKPTVLFR</sequence>
<dbReference type="SMART" id="SM00387">
    <property type="entry name" value="HATPase_c"/>
    <property type="match status" value="1"/>
</dbReference>
<dbReference type="SUPFAM" id="SSF55874">
    <property type="entry name" value="ATPase domain of HSP90 chaperone/DNA topoisomerase II/histidine kinase"/>
    <property type="match status" value="1"/>
</dbReference>
<dbReference type="InterPro" id="IPR003594">
    <property type="entry name" value="HATPase_dom"/>
</dbReference>
<keyword evidence="9" id="KW-1185">Reference proteome</keyword>
<evidence type="ECO:0000259" key="7">
    <source>
        <dbReference type="PROSITE" id="PS50109"/>
    </source>
</evidence>
<evidence type="ECO:0000256" key="1">
    <source>
        <dbReference type="ARBA" id="ARBA00000085"/>
    </source>
</evidence>
<evidence type="ECO:0000256" key="6">
    <source>
        <dbReference type="ARBA" id="ARBA00022840"/>
    </source>
</evidence>
<dbReference type="AlphaFoldDB" id="A0ABD6BVR8"/>
<dbReference type="EMBL" id="JBHUCZ010000022">
    <property type="protein sequence ID" value="MFD1568900.1"/>
    <property type="molecule type" value="Genomic_DNA"/>
</dbReference>
<comment type="catalytic activity">
    <reaction evidence="1">
        <text>ATP + protein L-histidine = ADP + protein N-phospho-L-histidine.</text>
        <dbReference type="EC" id="2.7.13.3"/>
    </reaction>
</comment>
<name>A0ABD6BVR8_9EURY</name>
<dbReference type="PANTHER" id="PTHR44936:SF10">
    <property type="entry name" value="SENSOR PROTEIN RSTB"/>
    <property type="match status" value="1"/>
</dbReference>
<dbReference type="PANTHER" id="PTHR44936">
    <property type="entry name" value="SENSOR PROTEIN CREC"/>
    <property type="match status" value="1"/>
</dbReference>
<protein>
    <recommendedName>
        <fullName evidence="2">histidine kinase</fullName>
        <ecNumber evidence="2">2.7.13.3</ecNumber>
    </recommendedName>
</protein>
<keyword evidence="5 8" id="KW-0418">Kinase</keyword>
<dbReference type="Gene3D" id="3.30.565.10">
    <property type="entry name" value="Histidine kinase-like ATPase, C-terminal domain"/>
    <property type="match status" value="1"/>
</dbReference>
<keyword evidence="4" id="KW-0547">Nucleotide-binding</keyword>
<dbReference type="Proteomes" id="UP001597139">
    <property type="component" value="Unassembled WGS sequence"/>
</dbReference>
<keyword evidence="6" id="KW-0067">ATP-binding</keyword>
<feature type="domain" description="Histidine kinase" evidence="7">
    <location>
        <begin position="15"/>
        <end position="220"/>
    </location>
</feature>
<gene>
    <name evidence="8" type="ORF">ACFSAU_15500</name>
</gene>
<dbReference type="PROSITE" id="PS50109">
    <property type="entry name" value="HIS_KIN"/>
    <property type="match status" value="1"/>
</dbReference>
<dbReference type="InterPro" id="IPR004358">
    <property type="entry name" value="Sig_transdc_His_kin-like_C"/>
</dbReference>
<dbReference type="GO" id="GO:0005524">
    <property type="term" value="F:ATP binding"/>
    <property type="evidence" value="ECO:0007669"/>
    <property type="project" value="UniProtKB-KW"/>
</dbReference>
<organism evidence="8 9">
    <name type="scientific">Halolamina litorea</name>
    <dbReference type="NCBI Taxonomy" id="1515593"/>
    <lineage>
        <taxon>Archaea</taxon>
        <taxon>Methanobacteriati</taxon>
        <taxon>Methanobacteriota</taxon>
        <taxon>Stenosarchaea group</taxon>
        <taxon>Halobacteria</taxon>
        <taxon>Halobacteriales</taxon>
        <taxon>Haloferacaceae</taxon>
    </lineage>
</organism>
<dbReference type="InterPro" id="IPR036890">
    <property type="entry name" value="HATPase_C_sf"/>
</dbReference>
<dbReference type="InterPro" id="IPR005467">
    <property type="entry name" value="His_kinase_dom"/>
</dbReference>
<dbReference type="PRINTS" id="PR00344">
    <property type="entry name" value="BCTRLSENSOR"/>
</dbReference>
<evidence type="ECO:0000256" key="5">
    <source>
        <dbReference type="ARBA" id="ARBA00022777"/>
    </source>
</evidence>
<evidence type="ECO:0000256" key="3">
    <source>
        <dbReference type="ARBA" id="ARBA00022679"/>
    </source>
</evidence>
<feature type="non-terminal residue" evidence="8">
    <location>
        <position position="1"/>
    </location>
</feature>
<proteinExistence type="predicted"/>
<evidence type="ECO:0000313" key="9">
    <source>
        <dbReference type="Proteomes" id="UP001597139"/>
    </source>
</evidence>
<comment type="caution">
    <text evidence="8">The sequence shown here is derived from an EMBL/GenBank/DDBJ whole genome shotgun (WGS) entry which is preliminary data.</text>
</comment>
<keyword evidence="3" id="KW-0808">Transferase</keyword>
<reference evidence="8 9" key="1">
    <citation type="journal article" date="2019" name="Int. J. Syst. Evol. Microbiol.">
        <title>The Global Catalogue of Microorganisms (GCM) 10K type strain sequencing project: providing services to taxonomists for standard genome sequencing and annotation.</title>
        <authorList>
            <consortium name="The Broad Institute Genomics Platform"/>
            <consortium name="The Broad Institute Genome Sequencing Center for Infectious Disease"/>
            <person name="Wu L."/>
            <person name="Ma J."/>
        </authorList>
    </citation>
    <scope>NUCLEOTIDE SEQUENCE [LARGE SCALE GENOMIC DNA]</scope>
    <source>
        <strain evidence="8 9">CGMCC 1.12859</strain>
    </source>
</reference>
<evidence type="ECO:0000256" key="2">
    <source>
        <dbReference type="ARBA" id="ARBA00012438"/>
    </source>
</evidence>
<accession>A0ABD6BVR8</accession>
<dbReference type="Pfam" id="PF02518">
    <property type="entry name" value="HATPase_c"/>
    <property type="match status" value="1"/>
</dbReference>
<dbReference type="GO" id="GO:0004673">
    <property type="term" value="F:protein histidine kinase activity"/>
    <property type="evidence" value="ECO:0007669"/>
    <property type="project" value="UniProtKB-EC"/>
</dbReference>
<dbReference type="EC" id="2.7.13.3" evidence="2"/>
<evidence type="ECO:0000313" key="8">
    <source>
        <dbReference type="EMBL" id="MFD1568900.1"/>
    </source>
</evidence>